<evidence type="ECO:0000259" key="2">
    <source>
        <dbReference type="PROSITE" id="PS51258"/>
    </source>
</evidence>
<dbReference type="EMBL" id="JARYMX010000004">
    <property type="protein sequence ID" value="KAJ9551119.1"/>
    <property type="molecule type" value="Genomic_DNA"/>
</dbReference>
<dbReference type="PROSITE" id="PS51258">
    <property type="entry name" value="MHD1"/>
    <property type="match status" value="1"/>
</dbReference>
<evidence type="ECO:0000313" key="5">
    <source>
        <dbReference type="Proteomes" id="UP001172457"/>
    </source>
</evidence>
<sequence>MIPVPRSDEQPFDPFSNLGLVDLSESEIRETAYEIFIAAFKTHSGAGSGKALSYVSRTPRAAAAVPAVAPSLQRSMTFTAVSKVKRSLGIMSPTTRKNKGSGGSAPTSPSEKEDRTAAIGETVRVQMKISEQTDARVKVAFMKIAAGLLGRRIESIVLPVELLQQFKSADFSTQHEFEEWQRRNLKILEAGLLLHPKIPLDKNNPSARQLSEIIHEAYKCPMVTGKHSEEVKTLRGLVKPLASRSSSNTDDTDMCHWADGIPLNLRLYVVYLEALFEVDDPTVLLDEVDEILEYVKKTWVSLGSMKRLTTFVSCGRYVATGQVEKDLLFACGNLLLDIKDDADPDVGPATGRDSKYSEVLKSTLTLILGWAEKGLLAYREFFYRGNIDLMHIVLSIGLSAAEMVAERSFVASERVDTYIRSSMRKAFNQGMEKLRLSRRPTKRPQTHLNQLPALCVIAQEITDIAFTEKEIYCPVVEKWHPLPVGVAVATLHSCFRQEVKAFISGINDLTPDVIQVLIMADKLEKCLVEMAVEDSFNSEDGGKSIIQEMDPYEAEAVIADLVKSWIQTRVDRLTEWVDRNLQKEVWSPTVNKGQFAPSLVEVLRTISDTLEAFFLLPIPMHAALLPDLTNGLDRSLQDYISKAKSGLGTRSSFLPKLPSHCSGESKVNGVFDQSDDSRIVENRKSSKESDDSQGIPQLCVRINTFLYVRKELEVLEKKVIAQLRSTRPTEGNIVNDHRISFKRSLAACLEGVQELCEVTAYKVVFHELSHVFWDGLYVDEASASRIDPFLQELRLNLEKIAEIIQEDTVKTRVSTDIMRASYEGFLLVLLAGGPSRNFTREDSAILKEDFNLLVDLFWSHGDGLPTDLINKFSATAECILPLFSTDTESLIDQFKRLTGDSNDRVTESTALMSGQWNPTEADTILRVLSHRNDKAASKFLKNRPCLWYDMIPDL</sequence>
<evidence type="ECO:0008006" key="6">
    <source>
        <dbReference type="Google" id="ProtNLM"/>
    </source>
</evidence>
<dbReference type="InterPro" id="IPR057984">
    <property type="entry name" value="PATROL1_C"/>
</dbReference>
<evidence type="ECO:0000259" key="3">
    <source>
        <dbReference type="PROSITE" id="PS51259"/>
    </source>
</evidence>
<dbReference type="AlphaFoldDB" id="A0AA38WIG7"/>
<dbReference type="PROSITE" id="PS51259">
    <property type="entry name" value="MHD2"/>
    <property type="match status" value="1"/>
</dbReference>
<feature type="domain" description="MHD2" evidence="3">
    <location>
        <begin position="783"/>
        <end position="894"/>
    </location>
</feature>
<dbReference type="Proteomes" id="UP001172457">
    <property type="component" value="Chromosome 4"/>
</dbReference>
<accession>A0AA38WIG7</accession>
<evidence type="ECO:0000313" key="4">
    <source>
        <dbReference type="EMBL" id="KAJ9551119.1"/>
    </source>
</evidence>
<keyword evidence="5" id="KW-1185">Reference proteome</keyword>
<reference evidence="4" key="1">
    <citation type="submission" date="2023-03" db="EMBL/GenBank/DDBJ databases">
        <title>Chromosome-scale reference genome and RAD-based genetic map of yellow starthistle (Centaurea solstitialis) reveal putative structural variation and QTLs associated with invader traits.</title>
        <authorList>
            <person name="Reatini B."/>
            <person name="Cang F.A."/>
            <person name="Jiang Q."/>
            <person name="Mckibben M.T.W."/>
            <person name="Barker M.S."/>
            <person name="Rieseberg L.H."/>
            <person name="Dlugosch K.M."/>
        </authorList>
    </citation>
    <scope>NUCLEOTIDE SEQUENCE</scope>
    <source>
        <strain evidence="4">CAN-66</strain>
        <tissue evidence="4">Leaf</tissue>
    </source>
</reference>
<dbReference type="Gene3D" id="1.10.357.50">
    <property type="match status" value="1"/>
</dbReference>
<dbReference type="PANTHER" id="PTHR31280:SF16">
    <property type="entry name" value="GLS PROTEIN (DUF810)"/>
    <property type="match status" value="1"/>
</dbReference>
<dbReference type="InterPro" id="IPR008528">
    <property type="entry name" value="unc-13_homologue"/>
</dbReference>
<feature type="domain" description="MHD1" evidence="2">
    <location>
        <begin position="514"/>
        <end position="657"/>
    </location>
</feature>
<protein>
    <recommendedName>
        <fullName evidence="6">MHD1 domain-containing protein</fullName>
    </recommendedName>
</protein>
<gene>
    <name evidence="4" type="ORF">OSB04_015164</name>
</gene>
<dbReference type="Pfam" id="PF25761">
    <property type="entry name" value="TPR_PATROL1"/>
    <property type="match status" value="1"/>
</dbReference>
<proteinExistence type="predicted"/>
<dbReference type="PANTHER" id="PTHR31280">
    <property type="entry name" value="PROTEIN UNC-13 HOMOLOG"/>
    <property type="match status" value="1"/>
</dbReference>
<comment type="caution">
    <text evidence="4">The sequence shown here is derived from an EMBL/GenBank/DDBJ whole genome shotgun (WGS) entry which is preliminary data.</text>
</comment>
<dbReference type="InterPro" id="IPR014772">
    <property type="entry name" value="Munc13_dom-2"/>
</dbReference>
<feature type="region of interest" description="Disordered" evidence="1">
    <location>
        <begin position="89"/>
        <end position="116"/>
    </location>
</feature>
<dbReference type="InterPro" id="IPR014770">
    <property type="entry name" value="Munc13_1"/>
</dbReference>
<evidence type="ECO:0000256" key="1">
    <source>
        <dbReference type="SAM" id="MobiDB-lite"/>
    </source>
</evidence>
<organism evidence="4 5">
    <name type="scientific">Centaurea solstitialis</name>
    <name type="common">yellow star-thistle</name>
    <dbReference type="NCBI Taxonomy" id="347529"/>
    <lineage>
        <taxon>Eukaryota</taxon>
        <taxon>Viridiplantae</taxon>
        <taxon>Streptophyta</taxon>
        <taxon>Embryophyta</taxon>
        <taxon>Tracheophyta</taxon>
        <taxon>Spermatophyta</taxon>
        <taxon>Magnoliopsida</taxon>
        <taxon>eudicotyledons</taxon>
        <taxon>Gunneridae</taxon>
        <taxon>Pentapetalae</taxon>
        <taxon>asterids</taxon>
        <taxon>campanulids</taxon>
        <taxon>Asterales</taxon>
        <taxon>Asteraceae</taxon>
        <taxon>Carduoideae</taxon>
        <taxon>Cardueae</taxon>
        <taxon>Centaureinae</taxon>
        <taxon>Centaurea</taxon>
    </lineage>
</organism>
<name>A0AA38WIG7_9ASTR</name>